<dbReference type="GO" id="GO:0006633">
    <property type="term" value="P:fatty acid biosynthetic process"/>
    <property type="evidence" value="ECO:0007669"/>
    <property type="project" value="TreeGrafter"/>
</dbReference>
<dbReference type="GO" id="GO:0019171">
    <property type="term" value="F:(3R)-hydroxyacyl-[acyl-carrier-protein] dehydratase activity"/>
    <property type="evidence" value="ECO:0007669"/>
    <property type="project" value="TreeGrafter"/>
</dbReference>
<comment type="caution">
    <text evidence="4">The sequence shown here is derived from an EMBL/GenBank/DDBJ whole genome shotgun (WGS) entry which is preliminary data.</text>
</comment>
<evidence type="ECO:0000259" key="3">
    <source>
        <dbReference type="Pfam" id="PF01575"/>
    </source>
</evidence>
<dbReference type="CDD" id="cd03449">
    <property type="entry name" value="R_hydratase"/>
    <property type="match status" value="1"/>
</dbReference>
<sequence>MATEAAEEWRLANIRDPSTPPASSFGNRSSQSWQPPPSGVLKCNIGVSWNETQSISVESMRSTHQWNIIFESHYTLAPRNRPATKIAESVVRDRRFSSYIARGGPSWLLANLNVEATLKVGDVLREPRVFTSEDVKGYAEVSHDWNPLHFDQESARKAGFENPLVHGVLVSSMFPHIISSHFPGAVYVSQTLHFRSPVYVGDDILGIVQATALRETKNKYIVKFSTKCIKKHSELLVLDGDATAILPNLEMLQPSHSE</sequence>
<dbReference type="Gene3D" id="3.10.129.10">
    <property type="entry name" value="Hotdog Thioesterase"/>
    <property type="match status" value="1"/>
</dbReference>
<dbReference type="EMBL" id="QGKX02001521">
    <property type="protein sequence ID" value="KAF3513601.1"/>
    <property type="molecule type" value="Genomic_DNA"/>
</dbReference>
<dbReference type="Proteomes" id="UP000712600">
    <property type="component" value="Unassembled WGS sequence"/>
</dbReference>
<dbReference type="GO" id="GO:0005739">
    <property type="term" value="C:mitochondrion"/>
    <property type="evidence" value="ECO:0007669"/>
    <property type="project" value="TreeGrafter"/>
</dbReference>
<reference evidence="4" key="1">
    <citation type="submission" date="2019-12" db="EMBL/GenBank/DDBJ databases">
        <title>Genome sequencing and annotation of Brassica cretica.</title>
        <authorList>
            <person name="Studholme D.J."/>
            <person name="Sarris P."/>
        </authorList>
    </citation>
    <scope>NUCLEOTIDE SEQUENCE</scope>
    <source>
        <strain evidence="4">PFS-109/04</strain>
        <tissue evidence="4">Leaf</tissue>
    </source>
</reference>
<organism evidence="4 5">
    <name type="scientific">Brassica cretica</name>
    <name type="common">Mustard</name>
    <dbReference type="NCBI Taxonomy" id="69181"/>
    <lineage>
        <taxon>Eukaryota</taxon>
        <taxon>Viridiplantae</taxon>
        <taxon>Streptophyta</taxon>
        <taxon>Embryophyta</taxon>
        <taxon>Tracheophyta</taxon>
        <taxon>Spermatophyta</taxon>
        <taxon>Magnoliopsida</taxon>
        <taxon>eudicotyledons</taxon>
        <taxon>Gunneridae</taxon>
        <taxon>Pentapetalae</taxon>
        <taxon>rosids</taxon>
        <taxon>malvids</taxon>
        <taxon>Brassicales</taxon>
        <taxon>Brassicaceae</taxon>
        <taxon>Brassiceae</taxon>
        <taxon>Brassica</taxon>
    </lineage>
</organism>
<name>A0A8S9PHH5_BRACR</name>
<gene>
    <name evidence="4" type="ORF">F2Q69_00000951</name>
</gene>
<accession>A0A8S9PHH5</accession>
<dbReference type="InterPro" id="IPR029069">
    <property type="entry name" value="HotDog_dom_sf"/>
</dbReference>
<feature type="region of interest" description="Disordered" evidence="2">
    <location>
        <begin position="1"/>
        <end position="36"/>
    </location>
</feature>
<dbReference type="FunFam" id="3.10.129.10:FF:000042">
    <property type="entry name" value="MaoC domain protein dehydratase"/>
    <property type="match status" value="1"/>
</dbReference>
<dbReference type="PANTHER" id="PTHR43437:SF3">
    <property type="entry name" value="HYDROXYACYL-THIOESTER DEHYDRATASE TYPE 2, MITOCHONDRIAL"/>
    <property type="match status" value="1"/>
</dbReference>
<evidence type="ECO:0000313" key="5">
    <source>
        <dbReference type="Proteomes" id="UP000712600"/>
    </source>
</evidence>
<dbReference type="Pfam" id="PF01575">
    <property type="entry name" value="MaoC_dehydratas"/>
    <property type="match status" value="1"/>
</dbReference>
<dbReference type="PANTHER" id="PTHR43437">
    <property type="entry name" value="HYDROXYACYL-THIOESTER DEHYDRATASE TYPE 2, MITOCHONDRIAL-RELATED"/>
    <property type="match status" value="1"/>
</dbReference>
<proteinExistence type="predicted"/>
<evidence type="ECO:0000313" key="4">
    <source>
        <dbReference type="EMBL" id="KAF3513601.1"/>
    </source>
</evidence>
<protein>
    <recommendedName>
        <fullName evidence="3">MaoC-like domain-containing protein</fullName>
    </recommendedName>
</protein>
<dbReference type="AlphaFoldDB" id="A0A8S9PHH5"/>
<evidence type="ECO:0000256" key="2">
    <source>
        <dbReference type="SAM" id="MobiDB-lite"/>
    </source>
</evidence>
<evidence type="ECO:0000256" key="1">
    <source>
        <dbReference type="ARBA" id="ARBA00023239"/>
    </source>
</evidence>
<feature type="compositionally biased region" description="Polar residues" evidence="2">
    <location>
        <begin position="21"/>
        <end position="33"/>
    </location>
</feature>
<dbReference type="InterPro" id="IPR002539">
    <property type="entry name" value="MaoC-like_dom"/>
</dbReference>
<feature type="domain" description="MaoC-like" evidence="3">
    <location>
        <begin position="125"/>
        <end position="219"/>
    </location>
</feature>
<dbReference type="SUPFAM" id="SSF54637">
    <property type="entry name" value="Thioesterase/thiol ester dehydrase-isomerase"/>
    <property type="match status" value="1"/>
</dbReference>
<keyword evidence="1" id="KW-0456">Lyase</keyword>
<dbReference type="InterPro" id="IPR050965">
    <property type="entry name" value="UPF0336/Enoyl-CoA_hydratase"/>
</dbReference>